<proteinExistence type="predicted"/>
<dbReference type="Pfam" id="PF13359">
    <property type="entry name" value="DDE_Tnp_4"/>
    <property type="match status" value="1"/>
</dbReference>
<evidence type="ECO:0000256" key="2">
    <source>
        <dbReference type="ARBA" id="ARBA00022723"/>
    </source>
</evidence>
<dbReference type="OrthoDB" id="2408877at2759"/>
<protein>
    <recommendedName>
        <fullName evidence="4">DDE Tnp4 domain-containing protein</fullName>
    </recommendedName>
</protein>
<accession>A0A4S8MN66</accession>
<comment type="cofactor">
    <cofactor evidence="1">
        <name>a divalent metal cation</name>
        <dbReference type="ChEBI" id="CHEBI:60240"/>
    </cofactor>
</comment>
<gene>
    <name evidence="5" type="ORF">K435DRAFT_851146</name>
</gene>
<feature type="domain" description="DDE Tnp4" evidence="4">
    <location>
        <begin position="170"/>
        <end position="327"/>
    </location>
</feature>
<sequence length="389" mass="44168">MSTRDQFMPLDFQDHLRQFCFDTTVLVALLQTRYLQPRYRIPKYGNLHTLAWAYAENSWSQKHFVDMLQPSVFFNNSNTPQTPVEQQLAVTLYRLGHYGNAASLRIIAQTAGVAEGSVPLFTERCFTAIESLQEFFVRKLTREEKEVEKCWINEQLGFRGTWREGWVMYDGTIVPLFRKPGLNGDAYFTRKSNYGLNLQIGNVPSTLRIVDYVHGLTGSAHDANAFQYTAASVHADWFFEGEEFTWGDSAYGVTPRMISVHKKPASQIYENSKFDTALSRLWVESEHCLGSLKGRFQCLKGLCVGIDSKEQHYQATRWMTVPVILHNMILDVEGVTFLLNHLEEAAEGDTHIGDDGGDHAGGDDEEAGEPKRRILVAELMAYREACGQN</sequence>
<dbReference type="InterPro" id="IPR027806">
    <property type="entry name" value="HARBI1_dom"/>
</dbReference>
<evidence type="ECO:0000256" key="3">
    <source>
        <dbReference type="SAM" id="MobiDB-lite"/>
    </source>
</evidence>
<dbReference type="Proteomes" id="UP000297245">
    <property type="component" value="Unassembled WGS sequence"/>
</dbReference>
<name>A0A4S8MN66_DENBC</name>
<evidence type="ECO:0000313" key="6">
    <source>
        <dbReference type="Proteomes" id="UP000297245"/>
    </source>
</evidence>
<feature type="region of interest" description="Disordered" evidence="3">
    <location>
        <begin position="348"/>
        <end position="368"/>
    </location>
</feature>
<evidence type="ECO:0000313" key="5">
    <source>
        <dbReference type="EMBL" id="THV04151.1"/>
    </source>
</evidence>
<evidence type="ECO:0000256" key="1">
    <source>
        <dbReference type="ARBA" id="ARBA00001968"/>
    </source>
</evidence>
<keyword evidence="6" id="KW-1185">Reference proteome</keyword>
<keyword evidence="2" id="KW-0479">Metal-binding</keyword>
<organism evidence="5 6">
    <name type="scientific">Dendrothele bispora (strain CBS 962.96)</name>
    <dbReference type="NCBI Taxonomy" id="1314807"/>
    <lineage>
        <taxon>Eukaryota</taxon>
        <taxon>Fungi</taxon>
        <taxon>Dikarya</taxon>
        <taxon>Basidiomycota</taxon>
        <taxon>Agaricomycotina</taxon>
        <taxon>Agaricomycetes</taxon>
        <taxon>Agaricomycetidae</taxon>
        <taxon>Agaricales</taxon>
        <taxon>Agaricales incertae sedis</taxon>
        <taxon>Dendrothele</taxon>
    </lineage>
</organism>
<dbReference type="EMBL" id="ML179059">
    <property type="protein sequence ID" value="THV04151.1"/>
    <property type="molecule type" value="Genomic_DNA"/>
</dbReference>
<dbReference type="GO" id="GO:0046872">
    <property type="term" value="F:metal ion binding"/>
    <property type="evidence" value="ECO:0007669"/>
    <property type="project" value="UniProtKB-KW"/>
</dbReference>
<reference evidence="5 6" key="1">
    <citation type="journal article" date="2019" name="Nat. Ecol. Evol.">
        <title>Megaphylogeny resolves global patterns of mushroom evolution.</title>
        <authorList>
            <person name="Varga T."/>
            <person name="Krizsan K."/>
            <person name="Foldi C."/>
            <person name="Dima B."/>
            <person name="Sanchez-Garcia M."/>
            <person name="Sanchez-Ramirez S."/>
            <person name="Szollosi G.J."/>
            <person name="Szarkandi J.G."/>
            <person name="Papp V."/>
            <person name="Albert L."/>
            <person name="Andreopoulos W."/>
            <person name="Angelini C."/>
            <person name="Antonin V."/>
            <person name="Barry K.W."/>
            <person name="Bougher N.L."/>
            <person name="Buchanan P."/>
            <person name="Buyck B."/>
            <person name="Bense V."/>
            <person name="Catcheside P."/>
            <person name="Chovatia M."/>
            <person name="Cooper J."/>
            <person name="Damon W."/>
            <person name="Desjardin D."/>
            <person name="Finy P."/>
            <person name="Geml J."/>
            <person name="Haridas S."/>
            <person name="Hughes K."/>
            <person name="Justo A."/>
            <person name="Karasinski D."/>
            <person name="Kautmanova I."/>
            <person name="Kiss B."/>
            <person name="Kocsube S."/>
            <person name="Kotiranta H."/>
            <person name="LaButti K.M."/>
            <person name="Lechner B.E."/>
            <person name="Liimatainen K."/>
            <person name="Lipzen A."/>
            <person name="Lukacs Z."/>
            <person name="Mihaltcheva S."/>
            <person name="Morgado L.N."/>
            <person name="Niskanen T."/>
            <person name="Noordeloos M.E."/>
            <person name="Ohm R.A."/>
            <person name="Ortiz-Santana B."/>
            <person name="Ovrebo C."/>
            <person name="Racz N."/>
            <person name="Riley R."/>
            <person name="Savchenko A."/>
            <person name="Shiryaev A."/>
            <person name="Soop K."/>
            <person name="Spirin V."/>
            <person name="Szebenyi C."/>
            <person name="Tomsovsky M."/>
            <person name="Tulloss R.E."/>
            <person name="Uehling J."/>
            <person name="Grigoriev I.V."/>
            <person name="Vagvolgyi C."/>
            <person name="Papp T."/>
            <person name="Martin F.M."/>
            <person name="Miettinen O."/>
            <person name="Hibbett D.S."/>
            <person name="Nagy L.G."/>
        </authorList>
    </citation>
    <scope>NUCLEOTIDE SEQUENCE [LARGE SCALE GENOMIC DNA]</scope>
    <source>
        <strain evidence="5 6">CBS 962.96</strain>
    </source>
</reference>
<dbReference type="AlphaFoldDB" id="A0A4S8MN66"/>
<evidence type="ECO:0000259" key="4">
    <source>
        <dbReference type="Pfam" id="PF13359"/>
    </source>
</evidence>